<evidence type="ECO:0000313" key="6">
    <source>
        <dbReference type="EMBL" id="BDY13174.1"/>
    </source>
</evidence>
<comment type="similarity">
    <text evidence="1">Belongs to the glycosyltransferase 2 family.</text>
</comment>
<dbReference type="EMBL" id="AP027370">
    <property type="protein sequence ID" value="BDY13174.1"/>
    <property type="molecule type" value="Genomic_DNA"/>
</dbReference>
<feature type="transmembrane region" description="Helical" evidence="4">
    <location>
        <begin position="244"/>
        <end position="261"/>
    </location>
</feature>
<keyword evidence="4" id="KW-0812">Transmembrane</keyword>
<dbReference type="PANTHER" id="PTHR43685:SF5">
    <property type="entry name" value="GLYCOSYLTRANSFERASE EPSE-RELATED"/>
    <property type="match status" value="1"/>
</dbReference>
<dbReference type="InterPro" id="IPR001173">
    <property type="entry name" value="Glyco_trans_2-like"/>
</dbReference>
<keyword evidence="2" id="KW-0328">Glycosyltransferase</keyword>
<dbReference type="SUPFAM" id="SSF53448">
    <property type="entry name" value="Nucleotide-diphospho-sugar transferases"/>
    <property type="match status" value="1"/>
</dbReference>
<dbReference type="GO" id="GO:0016740">
    <property type="term" value="F:transferase activity"/>
    <property type="evidence" value="ECO:0007669"/>
    <property type="project" value="UniProtKB-KW"/>
</dbReference>
<evidence type="ECO:0000256" key="1">
    <source>
        <dbReference type="ARBA" id="ARBA00006739"/>
    </source>
</evidence>
<evidence type="ECO:0000256" key="3">
    <source>
        <dbReference type="ARBA" id="ARBA00022679"/>
    </source>
</evidence>
<evidence type="ECO:0000256" key="4">
    <source>
        <dbReference type="SAM" id="Phobius"/>
    </source>
</evidence>
<dbReference type="PANTHER" id="PTHR43685">
    <property type="entry name" value="GLYCOSYLTRANSFERASE"/>
    <property type="match status" value="1"/>
</dbReference>
<dbReference type="Proteomes" id="UP001321445">
    <property type="component" value="Chromosome"/>
</dbReference>
<reference evidence="6 7" key="1">
    <citation type="submission" date="2023-03" db="EMBL/GenBank/DDBJ databases">
        <title>Description of Hydrogenimonas sp. ISO32.</title>
        <authorList>
            <person name="Mino S."/>
            <person name="Fukazawa S."/>
            <person name="Sawabe T."/>
        </authorList>
    </citation>
    <scope>NUCLEOTIDE SEQUENCE [LARGE SCALE GENOMIC DNA]</scope>
    <source>
        <strain evidence="6 7">ISO32</strain>
    </source>
</reference>
<evidence type="ECO:0000259" key="5">
    <source>
        <dbReference type="Pfam" id="PF00535"/>
    </source>
</evidence>
<accession>A0ABN6WVR4</accession>
<feature type="domain" description="Glycosyltransferase 2-like" evidence="5">
    <location>
        <begin position="6"/>
        <end position="171"/>
    </location>
</feature>
<dbReference type="InterPro" id="IPR029044">
    <property type="entry name" value="Nucleotide-diphossugar_trans"/>
</dbReference>
<dbReference type="Gene3D" id="3.90.550.10">
    <property type="entry name" value="Spore Coat Polysaccharide Biosynthesis Protein SpsA, Chain A"/>
    <property type="match status" value="1"/>
</dbReference>
<dbReference type="InterPro" id="IPR050834">
    <property type="entry name" value="Glycosyltransf_2"/>
</dbReference>
<proteinExistence type="inferred from homology"/>
<keyword evidence="7" id="KW-1185">Reference proteome</keyword>
<organism evidence="6 7">
    <name type="scientific">Hydrogenimonas cancrithermarum</name>
    <dbReference type="NCBI Taxonomy" id="2993563"/>
    <lineage>
        <taxon>Bacteria</taxon>
        <taxon>Pseudomonadati</taxon>
        <taxon>Campylobacterota</taxon>
        <taxon>Epsilonproteobacteria</taxon>
        <taxon>Campylobacterales</taxon>
        <taxon>Hydrogenimonadaceae</taxon>
        <taxon>Hydrogenimonas</taxon>
    </lineage>
</organism>
<keyword evidence="4" id="KW-1133">Transmembrane helix</keyword>
<dbReference type="RefSeq" id="WP_286336142.1">
    <property type="nucleotide sequence ID" value="NZ_AP027370.1"/>
</dbReference>
<evidence type="ECO:0000313" key="7">
    <source>
        <dbReference type="Proteomes" id="UP001321445"/>
    </source>
</evidence>
<gene>
    <name evidence="6" type="ORF">HCR_14860</name>
</gene>
<sequence length="270" mass="31384">MDRIAVIMSVYRGDEEDKLREALKSLYAQKTAADIFVQLDGPVSSEVAELLQKERREGRIAYLGERKENRGLAASLDELLDEVLGRKYEYIARMDADDISLPERFEKQHAFMEAHPDVDVVGGFIEEFADDGGYRKIVRYPLEHEEMFDFFKKRVPLAHVTAFFRRTFFEKAGLYPTESPTNEDTLMWMKGFQNGCRFANISEVVVKVRVSPEFFGRRGGIEKAWSDFRDRVRVIRTLGYNFDAYFYAVALFFVNVSPGAVKKYLYKRLR</sequence>
<keyword evidence="4" id="KW-0472">Membrane</keyword>
<evidence type="ECO:0000256" key="2">
    <source>
        <dbReference type="ARBA" id="ARBA00022676"/>
    </source>
</evidence>
<dbReference type="Pfam" id="PF00535">
    <property type="entry name" value="Glycos_transf_2"/>
    <property type="match status" value="1"/>
</dbReference>
<name>A0ABN6WVR4_9BACT</name>
<protein>
    <submittedName>
        <fullName evidence="6">Glycosyl transferase</fullName>
    </submittedName>
</protein>
<keyword evidence="3 6" id="KW-0808">Transferase</keyword>